<dbReference type="CDD" id="cd06976">
    <property type="entry name" value="cupin_MtlR-like_N"/>
    <property type="match status" value="1"/>
</dbReference>
<dbReference type="InterPro" id="IPR011051">
    <property type="entry name" value="RmlC_Cupin_sf"/>
</dbReference>
<feature type="domain" description="HTH araC/xylS-type" evidence="4">
    <location>
        <begin position="208"/>
        <end position="308"/>
    </location>
</feature>
<accession>A0A3D9HDE4</accession>
<evidence type="ECO:0000259" key="4">
    <source>
        <dbReference type="PROSITE" id="PS01124"/>
    </source>
</evidence>
<gene>
    <name evidence="5" type="ORF">DFQ02_106126</name>
</gene>
<dbReference type="SUPFAM" id="SSF46689">
    <property type="entry name" value="Homeodomain-like"/>
    <property type="match status" value="2"/>
</dbReference>
<dbReference type="Gene3D" id="1.10.10.60">
    <property type="entry name" value="Homeodomain-like"/>
    <property type="match status" value="2"/>
</dbReference>
<dbReference type="Pfam" id="PF07883">
    <property type="entry name" value="Cupin_2"/>
    <property type="match status" value="1"/>
</dbReference>
<dbReference type="InterPro" id="IPR018060">
    <property type="entry name" value="HTH_AraC"/>
</dbReference>
<dbReference type="InterPro" id="IPR013096">
    <property type="entry name" value="Cupin_2"/>
</dbReference>
<dbReference type="EMBL" id="QRDX01000006">
    <property type="protein sequence ID" value="RED47499.1"/>
    <property type="molecule type" value="Genomic_DNA"/>
</dbReference>
<protein>
    <submittedName>
        <fullName evidence="5">AraC-like DNA-binding protein</fullName>
    </submittedName>
</protein>
<dbReference type="PANTHER" id="PTHR43280">
    <property type="entry name" value="ARAC-FAMILY TRANSCRIPTIONAL REGULATOR"/>
    <property type="match status" value="1"/>
</dbReference>
<reference evidence="5 6" key="1">
    <citation type="submission" date="2018-07" db="EMBL/GenBank/DDBJ databases">
        <title>Genomic Encyclopedia of Type Strains, Phase III (KMG-III): the genomes of soil and plant-associated and newly described type strains.</title>
        <authorList>
            <person name="Whitman W."/>
        </authorList>
    </citation>
    <scope>NUCLEOTIDE SEQUENCE [LARGE SCALE GENOMIC DNA]</scope>
    <source>
        <strain evidence="5 6">CECT 8487</strain>
    </source>
</reference>
<dbReference type="PANTHER" id="PTHR43280:SF2">
    <property type="entry name" value="HTH-TYPE TRANSCRIPTIONAL REGULATOR EXSA"/>
    <property type="match status" value="1"/>
</dbReference>
<dbReference type="SUPFAM" id="SSF51182">
    <property type="entry name" value="RmlC-like cupins"/>
    <property type="match status" value="1"/>
</dbReference>
<name>A0A3D9HDE4_9FLAO</name>
<dbReference type="InterPro" id="IPR009057">
    <property type="entry name" value="Homeodomain-like_sf"/>
</dbReference>
<dbReference type="Pfam" id="PF12833">
    <property type="entry name" value="HTH_18"/>
    <property type="match status" value="1"/>
</dbReference>
<keyword evidence="2 5" id="KW-0238">DNA-binding</keyword>
<evidence type="ECO:0000313" key="5">
    <source>
        <dbReference type="EMBL" id="RED47499.1"/>
    </source>
</evidence>
<dbReference type="InterPro" id="IPR014710">
    <property type="entry name" value="RmlC-like_jellyroll"/>
</dbReference>
<dbReference type="GO" id="GO:0003700">
    <property type="term" value="F:DNA-binding transcription factor activity"/>
    <property type="evidence" value="ECO:0007669"/>
    <property type="project" value="InterPro"/>
</dbReference>
<proteinExistence type="predicted"/>
<sequence length="314" mass="36622">MAGFILCQLFLTLTEFNYEMKASFYKILFDEETPFRCTYIDQADFDMPWHFHPELELTLILESEGVRYIGDHTSRYKAGDLVLIGSNLPHRWVNDSSKPSLEHKDLDRSIRITLQFPPDLMLTMFKKAQELQPLLQLFELAERGITFSPKTSAKIKPLFLDINDKNGLRKWISVFNLLFELTEAKDFKLLASPGYLPQLTSKDHGLLNKIFSYIETNFKDKITLQEIADIACLTRPSFCRLFKQKTGKTFFDFLNEYRINYAKRLLLETKRESINTIALHAGFPTIQHFNKKFKALNNGLTPRQFLKVNTQVNK</sequence>
<dbReference type="AlphaFoldDB" id="A0A3D9HDE4"/>
<evidence type="ECO:0000256" key="2">
    <source>
        <dbReference type="ARBA" id="ARBA00023125"/>
    </source>
</evidence>
<evidence type="ECO:0000256" key="3">
    <source>
        <dbReference type="ARBA" id="ARBA00023163"/>
    </source>
</evidence>
<comment type="caution">
    <text evidence="5">The sequence shown here is derived from an EMBL/GenBank/DDBJ whole genome shotgun (WGS) entry which is preliminary data.</text>
</comment>
<dbReference type="GO" id="GO:0043565">
    <property type="term" value="F:sequence-specific DNA binding"/>
    <property type="evidence" value="ECO:0007669"/>
    <property type="project" value="InterPro"/>
</dbReference>
<keyword evidence="6" id="KW-1185">Reference proteome</keyword>
<dbReference type="OrthoDB" id="1410704at2"/>
<dbReference type="SMART" id="SM00342">
    <property type="entry name" value="HTH_ARAC"/>
    <property type="match status" value="1"/>
</dbReference>
<keyword evidence="3" id="KW-0804">Transcription</keyword>
<dbReference type="PROSITE" id="PS01124">
    <property type="entry name" value="HTH_ARAC_FAMILY_2"/>
    <property type="match status" value="1"/>
</dbReference>
<dbReference type="Proteomes" id="UP000256629">
    <property type="component" value="Unassembled WGS sequence"/>
</dbReference>
<keyword evidence="1" id="KW-0805">Transcription regulation</keyword>
<dbReference type="Gene3D" id="2.60.120.10">
    <property type="entry name" value="Jelly Rolls"/>
    <property type="match status" value="1"/>
</dbReference>
<organism evidence="5 6">
    <name type="scientific">Seonamhaeicola aphaedonensis</name>
    <dbReference type="NCBI Taxonomy" id="1461338"/>
    <lineage>
        <taxon>Bacteria</taxon>
        <taxon>Pseudomonadati</taxon>
        <taxon>Bacteroidota</taxon>
        <taxon>Flavobacteriia</taxon>
        <taxon>Flavobacteriales</taxon>
        <taxon>Flavobacteriaceae</taxon>
    </lineage>
</organism>
<evidence type="ECO:0000256" key="1">
    <source>
        <dbReference type="ARBA" id="ARBA00023015"/>
    </source>
</evidence>
<evidence type="ECO:0000313" key="6">
    <source>
        <dbReference type="Proteomes" id="UP000256629"/>
    </source>
</evidence>